<comment type="similarity">
    <text evidence="6">Belongs to the class I-like SAM-binding methyltransferase superfamily. Cation-dependent O-methyltransferase family.</text>
</comment>
<dbReference type="InterPro" id="IPR045054">
    <property type="entry name" value="P4HA-like"/>
</dbReference>
<reference evidence="7 8" key="1">
    <citation type="submission" date="2016-02" db="EMBL/GenBank/DDBJ databases">
        <title>Genome analysis of coral dinoflagellate symbionts highlights evolutionary adaptations to a symbiotic lifestyle.</title>
        <authorList>
            <person name="Aranda M."/>
            <person name="Li Y."/>
            <person name="Liew Y.J."/>
            <person name="Baumgarten S."/>
            <person name="Simakov O."/>
            <person name="Wilson M."/>
            <person name="Piel J."/>
            <person name="Ashoor H."/>
            <person name="Bougouffa S."/>
            <person name="Bajic V.B."/>
            <person name="Ryu T."/>
            <person name="Ravasi T."/>
            <person name="Bayer T."/>
            <person name="Micklem G."/>
            <person name="Kim H."/>
            <person name="Bhak J."/>
            <person name="Lajeunesse T.C."/>
            <person name="Voolstra C.R."/>
        </authorList>
    </citation>
    <scope>NUCLEOTIDE SEQUENCE [LARGE SCALE GENOMIC DNA]</scope>
    <source>
        <strain evidence="7 8">CCMP2467</strain>
    </source>
</reference>
<dbReference type="PANTHER" id="PTHR10869">
    <property type="entry name" value="PROLYL 4-HYDROXYLASE ALPHA SUBUNIT"/>
    <property type="match status" value="1"/>
</dbReference>
<dbReference type="GO" id="GO:0046872">
    <property type="term" value="F:metal ion binding"/>
    <property type="evidence" value="ECO:0007669"/>
    <property type="project" value="UniProtKB-KW"/>
</dbReference>
<keyword evidence="2 7" id="KW-0808">Transferase</keyword>
<accession>A0A1Q9D5K1</accession>
<proteinExistence type="inferred from homology"/>
<dbReference type="GO" id="GO:0008171">
    <property type="term" value="F:O-methyltransferase activity"/>
    <property type="evidence" value="ECO:0007669"/>
    <property type="project" value="InterPro"/>
</dbReference>
<name>A0A1Q9D5K1_SYMMI</name>
<dbReference type="Pfam" id="PF01596">
    <property type="entry name" value="Methyltransf_3"/>
    <property type="match status" value="1"/>
</dbReference>
<protein>
    <submittedName>
        <fullName evidence="7">Putative O-methyltransferase YrrM</fullName>
    </submittedName>
</protein>
<organism evidence="7 8">
    <name type="scientific">Symbiodinium microadriaticum</name>
    <name type="common">Dinoflagellate</name>
    <name type="synonym">Zooxanthella microadriatica</name>
    <dbReference type="NCBI Taxonomy" id="2951"/>
    <lineage>
        <taxon>Eukaryota</taxon>
        <taxon>Sar</taxon>
        <taxon>Alveolata</taxon>
        <taxon>Dinophyceae</taxon>
        <taxon>Suessiales</taxon>
        <taxon>Symbiodiniaceae</taxon>
        <taxon>Symbiodinium</taxon>
    </lineage>
</organism>
<dbReference type="EMBL" id="LSRX01000710">
    <property type="protein sequence ID" value="OLP90450.1"/>
    <property type="molecule type" value="Genomic_DNA"/>
</dbReference>
<keyword evidence="8" id="KW-1185">Reference proteome</keyword>
<keyword evidence="5" id="KW-0408">Iron</keyword>
<keyword evidence="4" id="KW-0479">Metal-binding</keyword>
<dbReference type="Gene3D" id="3.40.50.150">
    <property type="entry name" value="Vaccinia Virus protein VP39"/>
    <property type="match status" value="1"/>
</dbReference>
<evidence type="ECO:0000313" key="8">
    <source>
        <dbReference type="Proteomes" id="UP000186817"/>
    </source>
</evidence>
<evidence type="ECO:0000313" key="7">
    <source>
        <dbReference type="EMBL" id="OLP90450.1"/>
    </source>
</evidence>
<dbReference type="GO" id="GO:0032259">
    <property type="term" value="P:methylation"/>
    <property type="evidence" value="ECO:0007669"/>
    <property type="project" value="UniProtKB-KW"/>
</dbReference>
<dbReference type="PANTHER" id="PTHR10869:SF246">
    <property type="entry name" value="TRANSMEMBRANE PROLYL 4-HYDROXYLASE"/>
    <property type="match status" value="1"/>
</dbReference>
<dbReference type="InterPro" id="IPR029063">
    <property type="entry name" value="SAM-dependent_MTases_sf"/>
</dbReference>
<dbReference type="InterPro" id="IPR002935">
    <property type="entry name" value="SAM_O-MeTrfase"/>
</dbReference>
<evidence type="ECO:0000256" key="2">
    <source>
        <dbReference type="ARBA" id="ARBA00022679"/>
    </source>
</evidence>
<evidence type="ECO:0000256" key="4">
    <source>
        <dbReference type="ARBA" id="ARBA00022723"/>
    </source>
</evidence>
<keyword evidence="1 7" id="KW-0489">Methyltransferase</keyword>
<evidence type="ECO:0000256" key="6">
    <source>
        <dbReference type="ARBA" id="ARBA00023453"/>
    </source>
</evidence>
<keyword evidence="3" id="KW-0949">S-adenosyl-L-methionine</keyword>
<evidence type="ECO:0000256" key="1">
    <source>
        <dbReference type="ARBA" id="ARBA00022603"/>
    </source>
</evidence>
<dbReference type="OrthoDB" id="442073at2759"/>
<dbReference type="GO" id="GO:0004656">
    <property type="term" value="F:procollagen-proline 4-dioxygenase activity"/>
    <property type="evidence" value="ECO:0007669"/>
    <property type="project" value="TreeGrafter"/>
</dbReference>
<dbReference type="Proteomes" id="UP000186817">
    <property type="component" value="Unassembled WGS sequence"/>
</dbReference>
<comment type="caution">
    <text evidence="7">The sequence shown here is derived from an EMBL/GenBank/DDBJ whole genome shotgun (WGS) entry which is preliminary data.</text>
</comment>
<dbReference type="AlphaFoldDB" id="A0A1Q9D5K1"/>
<sequence length="586" mass="64799">MGCEHRLEWRRGQWQLEVPLSSNDTKALSVDVAPGEVRIGGLDKELCISVPEHAPVDVERCVTKLRQGRLLLTWPLAAQGFDRGFLLEDRECLVMKKSSEPLLFVCHDFLDKRTCADIIHAAKSFGKATPVCGEDVKYEMPLWPEEHPGMEPGICRQLELIYRRLDVLCGTPRRRDEQPPRVHFQAPHGAVQQRMLSGLHLDTNGAPHRFVTALVYLDTLPQPQGDGATVFPCARGEPPEVHPSKSVQTAGEVLWREGGLHTKNLADPDLEGHAEELIDGAQRQQGLSVYPECGKLALFFTRGDAGDVDPMSWHGGARVGAAGEHGGKWMLQLFKTVPPELRGRKELIARFSERCRQLPDFSLGGICHRQVPGRLVSVVSLLLVLWATALLDLPFVVLRPEALESRGLYGALEDAKRLASEPEEARRALELGSPTQLVCTFTGFSALCFAEAGAEVTSLERSASQAELAKEVTRTATRRVEVRVGDASRLVQTLAKAAEDIKNYGYYLDLCLRSSLLSPNAVILADNVLFRGLVADASFQGEGRWGRIVRSLRDFIRARLQDGSDTEGVILPEDDGLAVIWRRCPQ</sequence>
<gene>
    <name evidence="7" type="primary">yrrM</name>
    <name evidence="7" type="ORF">AK812_SmicGene27974</name>
</gene>
<dbReference type="GO" id="GO:0005783">
    <property type="term" value="C:endoplasmic reticulum"/>
    <property type="evidence" value="ECO:0007669"/>
    <property type="project" value="TreeGrafter"/>
</dbReference>
<evidence type="ECO:0000256" key="5">
    <source>
        <dbReference type="ARBA" id="ARBA00023004"/>
    </source>
</evidence>
<dbReference type="Gene3D" id="2.60.120.620">
    <property type="entry name" value="q2cbj1_9rhob like domain"/>
    <property type="match status" value="1"/>
</dbReference>
<evidence type="ECO:0000256" key="3">
    <source>
        <dbReference type="ARBA" id="ARBA00022691"/>
    </source>
</evidence>
<dbReference type="SUPFAM" id="SSF53335">
    <property type="entry name" value="S-adenosyl-L-methionine-dependent methyltransferases"/>
    <property type="match status" value="1"/>
</dbReference>